<proteinExistence type="predicted"/>
<evidence type="ECO:0000313" key="2">
    <source>
        <dbReference type="Proteomes" id="UP000249542"/>
    </source>
</evidence>
<sequence length="807" mass="93119">MKDWGELSETFEKIHKKAILKELNNESEAQTRFDIIDRVIREILQYVHGQISVEPHTEGVRNGFIDYILLASEYKIIVEAKKIGASFPSPTRRKKLKLTGTILGQGEISEAISQAESYARNIDADIVMVTNGECWCYYPLTTSSRNSIYASLLFPFENFDDAETLYNIFSVNNVENHSLKSITTDNDVILNNKLIDTLNNSDYRLGRNNIADHIMPGIDYALLSDNLLRNSEVLNRCYVSTDSRVKFDTTLQMHLSQYKPNLILPAKKVKRGNSKDDLFKQIDITTNTNSNPVTLLIGSVGSGKSTYLKYFELVKSKELLKEKKAHWIYIDLEEIGIDGNPREFIYNSLNNYLLKDNKENPTDYESLIGPAYAKEIEALSRGPYAMLKKNKEKFEEKIIELIDSDYKKVEPYVNKVYKYLSSKQLCVIVIDNVDLFENEELEKRVFSEATSISKSIKCSTIVSIRDTTFIKHKNNSIFNAYELKKFWINPPSFREVLSKRLIYAQHLLKGKSADVEINNGITIKVDDLSLFFSIVQKSVLNENNGKFLEYLSDRNPRKGLHLIQNFLTSGHIQADKAIRNYIEGEANFTFPYHELFKGSVLGQWKYYKETRAEAINIFESNLGSSSLQLVRLYILQFLHSRSKIGLSEVLLTDIRDVISQIGISIDSIKSIIKTLVNHSLIHSNEEHLEDPSYYITLSGGYYIAFLSNLMVYTESVMLDTNIYDNDKFEELTDLTNQIEYERDILERMKIRKNRMIVFLEYLIIIENNILNNPELEKLKSITQIKEKITKEFDKAISRIEYRNKKSC</sequence>
<dbReference type="AlphaFoldDB" id="A0A2W7HYT9"/>
<name>A0A2W7HYT9_9FLAO</name>
<organism evidence="1 2">
    <name type="scientific">Mesonia algae</name>
    <dbReference type="NCBI Taxonomy" id="213248"/>
    <lineage>
        <taxon>Bacteria</taxon>
        <taxon>Pseudomonadati</taxon>
        <taxon>Bacteroidota</taxon>
        <taxon>Flavobacteriia</taxon>
        <taxon>Flavobacteriales</taxon>
        <taxon>Flavobacteriaceae</taxon>
        <taxon>Mesonia</taxon>
    </lineage>
</organism>
<dbReference type="InterPro" id="IPR027417">
    <property type="entry name" value="P-loop_NTPase"/>
</dbReference>
<accession>A0A2W7HYT9</accession>
<gene>
    <name evidence="1" type="ORF">LX95_02867</name>
</gene>
<dbReference type="Proteomes" id="UP000249542">
    <property type="component" value="Unassembled WGS sequence"/>
</dbReference>
<dbReference type="Gene3D" id="3.40.50.300">
    <property type="entry name" value="P-loop containing nucleotide triphosphate hydrolases"/>
    <property type="match status" value="1"/>
</dbReference>
<comment type="caution">
    <text evidence="1">The sequence shown here is derived from an EMBL/GenBank/DDBJ whole genome shotgun (WGS) entry which is preliminary data.</text>
</comment>
<keyword evidence="2" id="KW-1185">Reference proteome</keyword>
<dbReference type="RefSeq" id="WP_111542120.1">
    <property type="nucleotide sequence ID" value="NZ_QKYV01000015.1"/>
</dbReference>
<dbReference type="SUPFAM" id="SSF52540">
    <property type="entry name" value="P-loop containing nucleoside triphosphate hydrolases"/>
    <property type="match status" value="1"/>
</dbReference>
<evidence type="ECO:0000313" key="1">
    <source>
        <dbReference type="EMBL" id="PZW37631.1"/>
    </source>
</evidence>
<reference evidence="1 2" key="1">
    <citation type="submission" date="2018-06" db="EMBL/GenBank/DDBJ databases">
        <title>Genomic Encyclopedia of Archaeal and Bacterial Type Strains, Phase II (KMG-II): from individual species to whole genera.</title>
        <authorList>
            <person name="Goeker M."/>
        </authorList>
    </citation>
    <scope>NUCLEOTIDE SEQUENCE [LARGE SCALE GENOMIC DNA]</scope>
    <source>
        <strain evidence="1 2">DSM 15361</strain>
    </source>
</reference>
<protein>
    <submittedName>
        <fullName evidence="1">AAA domain-containing protein</fullName>
    </submittedName>
</protein>
<dbReference type="EMBL" id="QKYV01000015">
    <property type="protein sequence ID" value="PZW37631.1"/>
    <property type="molecule type" value="Genomic_DNA"/>
</dbReference>